<dbReference type="PANTHER" id="PTHR38448">
    <property type="entry name" value="REGULATORY PROTEIN YLBF-RELATED"/>
    <property type="match status" value="1"/>
</dbReference>
<dbReference type="PIRSF" id="PIRSF021287">
    <property type="entry name" value="Biofilm_formation_YmcA"/>
    <property type="match status" value="1"/>
</dbReference>
<dbReference type="InterPro" id="IPR052767">
    <property type="entry name" value="Bact_com_dev_regulator"/>
</dbReference>
<dbReference type="Pfam" id="PF06133">
    <property type="entry name" value="Com_YlbF"/>
    <property type="match status" value="1"/>
</dbReference>
<dbReference type="InterPro" id="IPR023378">
    <property type="entry name" value="YheA/YmcA-like_dom_sf"/>
</dbReference>
<dbReference type="InterPro" id="IPR010368">
    <property type="entry name" value="Com_YlbF"/>
</dbReference>
<proteinExistence type="predicted"/>
<dbReference type="RefSeq" id="WP_074482323.1">
    <property type="nucleotide sequence ID" value="NZ_FNJK01000003.1"/>
</dbReference>
<dbReference type="PANTHER" id="PTHR38448:SF1">
    <property type="entry name" value="YLBF FAMILY REGULATOR"/>
    <property type="match status" value="1"/>
</dbReference>
<dbReference type="SUPFAM" id="SSF158622">
    <property type="entry name" value="YheA/YmcA-like"/>
    <property type="match status" value="1"/>
</dbReference>
<dbReference type="Proteomes" id="UP000183816">
    <property type="component" value="Unassembled WGS sequence"/>
</dbReference>
<evidence type="ECO:0000313" key="1">
    <source>
        <dbReference type="EMBL" id="SDO91484.1"/>
    </source>
</evidence>
<dbReference type="EMBL" id="FNJK01000003">
    <property type="protein sequence ID" value="SDO91484.1"/>
    <property type="molecule type" value="Genomic_DNA"/>
</dbReference>
<sequence length="117" mass="13458">MSNYDQAVEKLLQAVQKHDSVVEFQRAEKKIKDFPELEDLVKDMKAYQQEAVLFHKIDKACAEKEAGAQADQLREELSELPIVKDYRAKMQDASDLVQYITNSLEAKINEELSNGKR</sequence>
<evidence type="ECO:0000313" key="2">
    <source>
        <dbReference type="Proteomes" id="UP000183816"/>
    </source>
</evidence>
<name>A0A1H0NFL9_STREI</name>
<reference evidence="1 2" key="1">
    <citation type="submission" date="2016-10" db="EMBL/GenBank/DDBJ databases">
        <authorList>
            <person name="de Groot N.N."/>
        </authorList>
    </citation>
    <scope>NUCLEOTIDE SEQUENCE [LARGE SCALE GENOMIC DNA]</scope>
    <source>
        <strain evidence="1 2">Sb04</strain>
    </source>
</reference>
<accession>A0A1H0NFL9</accession>
<dbReference type="InterPro" id="IPR016783">
    <property type="entry name" value="Biofilm_formation_YmcA"/>
</dbReference>
<gene>
    <name evidence="1" type="ORF">SAMN05216347_10390</name>
</gene>
<dbReference type="OrthoDB" id="2243283at2"/>
<organism evidence="1 2">
    <name type="scientific">Streptococcus equinus</name>
    <name type="common">Streptococcus bovis</name>
    <dbReference type="NCBI Taxonomy" id="1335"/>
    <lineage>
        <taxon>Bacteria</taxon>
        <taxon>Bacillati</taxon>
        <taxon>Bacillota</taxon>
        <taxon>Bacilli</taxon>
        <taxon>Lactobacillales</taxon>
        <taxon>Streptococcaceae</taxon>
        <taxon>Streptococcus</taxon>
    </lineage>
</organism>
<dbReference type="AlphaFoldDB" id="A0A1H0NFL9"/>
<dbReference type="Gene3D" id="1.20.1500.10">
    <property type="entry name" value="YheA/YmcA-like"/>
    <property type="match status" value="1"/>
</dbReference>
<protein>
    <submittedName>
        <fullName evidence="1">Cell fate regulator YmcA, YheA/YmcA/DUF963 family (Controls sporulation, competence, biofilm development)</fullName>
    </submittedName>
</protein>